<dbReference type="Pfam" id="PF11175">
    <property type="entry name" value="DUF2961"/>
    <property type="match status" value="1"/>
</dbReference>
<accession>A0A2P8E909</accession>
<dbReference type="InterPro" id="IPR008979">
    <property type="entry name" value="Galactose-bd-like_sf"/>
</dbReference>
<dbReference type="GO" id="GO:0016798">
    <property type="term" value="F:hydrolase activity, acting on glycosyl bonds"/>
    <property type="evidence" value="ECO:0007669"/>
    <property type="project" value="UniProtKB-KW"/>
</dbReference>
<keyword evidence="2" id="KW-0624">Polysaccharide degradation</keyword>
<dbReference type="InterPro" id="IPR003961">
    <property type="entry name" value="FN3_dom"/>
</dbReference>
<evidence type="ECO:0000256" key="3">
    <source>
        <dbReference type="SAM" id="MobiDB-lite"/>
    </source>
</evidence>
<dbReference type="SUPFAM" id="SSF49265">
    <property type="entry name" value="Fibronectin type III"/>
    <property type="match status" value="1"/>
</dbReference>
<proteinExistence type="predicted"/>
<feature type="domain" description="Fibronectin type-III" evidence="5">
    <location>
        <begin position="868"/>
        <end position="965"/>
    </location>
</feature>
<evidence type="ECO:0000256" key="4">
    <source>
        <dbReference type="SAM" id="SignalP"/>
    </source>
</evidence>
<dbReference type="EMBL" id="PYGE01000003">
    <property type="protein sequence ID" value="PSL05959.1"/>
    <property type="molecule type" value="Genomic_DNA"/>
</dbReference>
<evidence type="ECO:0000256" key="2">
    <source>
        <dbReference type="ARBA" id="ARBA00023326"/>
    </source>
</evidence>
<feature type="chain" id="PRO_5038817389" description="Fibronectin type-III domain-containing protein" evidence="4">
    <location>
        <begin position="39"/>
        <end position="1104"/>
    </location>
</feature>
<evidence type="ECO:0000313" key="7">
    <source>
        <dbReference type="Proteomes" id="UP000243528"/>
    </source>
</evidence>
<dbReference type="Gene3D" id="2.60.40.10">
    <property type="entry name" value="Immunoglobulins"/>
    <property type="match status" value="1"/>
</dbReference>
<keyword evidence="7" id="KW-1185">Reference proteome</keyword>
<dbReference type="PROSITE" id="PS50853">
    <property type="entry name" value="FN3"/>
    <property type="match status" value="1"/>
</dbReference>
<feature type="signal peptide" evidence="4">
    <location>
        <begin position="1"/>
        <end position="38"/>
    </location>
</feature>
<keyword evidence="2" id="KW-0119">Carbohydrate metabolism</keyword>
<evidence type="ECO:0000256" key="1">
    <source>
        <dbReference type="ARBA" id="ARBA00023295"/>
    </source>
</evidence>
<dbReference type="InterPro" id="IPR021345">
    <property type="entry name" value="DUF2961"/>
</dbReference>
<evidence type="ECO:0000259" key="5">
    <source>
        <dbReference type="PROSITE" id="PS50853"/>
    </source>
</evidence>
<dbReference type="SUPFAM" id="SSF49785">
    <property type="entry name" value="Galactose-binding domain-like"/>
    <property type="match status" value="1"/>
</dbReference>
<protein>
    <recommendedName>
        <fullName evidence="5">Fibronectin type-III domain-containing protein</fullName>
    </recommendedName>
</protein>
<reference evidence="6 7" key="1">
    <citation type="submission" date="2018-03" db="EMBL/GenBank/DDBJ databases">
        <title>Genomic Encyclopedia of Archaeal and Bacterial Type Strains, Phase II (KMG-II): from individual species to whole genera.</title>
        <authorList>
            <person name="Goeker M."/>
        </authorList>
    </citation>
    <scope>NUCLEOTIDE SEQUENCE [LARGE SCALE GENOMIC DNA]</scope>
    <source>
        <strain evidence="6 7">DSM 45211</strain>
    </source>
</reference>
<organism evidence="6 7">
    <name type="scientific">Haloactinopolyspora alba</name>
    <dbReference type="NCBI Taxonomy" id="648780"/>
    <lineage>
        <taxon>Bacteria</taxon>
        <taxon>Bacillati</taxon>
        <taxon>Actinomycetota</taxon>
        <taxon>Actinomycetes</taxon>
        <taxon>Jiangellales</taxon>
        <taxon>Jiangellaceae</taxon>
        <taxon>Haloactinopolyspora</taxon>
    </lineage>
</organism>
<keyword evidence="1" id="KW-0326">Glycosidase</keyword>
<dbReference type="GO" id="GO:0000272">
    <property type="term" value="P:polysaccharide catabolic process"/>
    <property type="evidence" value="ECO:0007669"/>
    <property type="project" value="UniProtKB-KW"/>
</dbReference>
<gene>
    <name evidence="6" type="ORF">CLV30_103113</name>
</gene>
<feature type="region of interest" description="Disordered" evidence="3">
    <location>
        <begin position="724"/>
        <end position="744"/>
    </location>
</feature>
<dbReference type="Gene3D" id="2.60.120.1390">
    <property type="match status" value="3"/>
</dbReference>
<dbReference type="InterPro" id="IPR013783">
    <property type="entry name" value="Ig-like_fold"/>
</dbReference>
<evidence type="ECO:0000313" key="6">
    <source>
        <dbReference type="EMBL" id="PSL05959.1"/>
    </source>
</evidence>
<dbReference type="RefSeq" id="WP_205740648.1">
    <property type="nucleotide sequence ID" value="NZ_ML142901.1"/>
</dbReference>
<dbReference type="Proteomes" id="UP000243528">
    <property type="component" value="Unassembled WGS sequence"/>
</dbReference>
<comment type="caution">
    <text evidence="6">The sequence shown here is derived from an EMBL/GenBank/DDBJ whole genome shotgun (WGS) entry which is preliminary data.</text>
</comment>
<dbReference type="InterPro" id="IPR036116">
    <property type="entry name" value="FN3_sf"/>
</dbReference>
<keyword evidence="4" id="KW-0732">Signal</keyword>
<sequence length="1104" mass="117467">MTIRRAVSSRPRVRPRLRRSAAVSAVVALVATAGAATAGAVSTNDVSRNSVTAGDAAVDAAPADRPGPSGWDVYRQLDRLPELADGVATEQFSSFDRTGNNDDGFVGTYSCLRQGEHGCVLAEDTGAGEIGSIWFTRDGGNVSRTGNIVIELDGETVLDAPLQDVVDGEVGKPFVFPLVANADRSSGGVTIKVPMAYRESMRVSVTNNPLFYHVSYRTFADAEGVETFDPAEVPGEVLSTMAAYGTQDPKPQRDGEITESSEFSLAPGESTSLGRLSGPGTISELRLRLPQVVGPEEGPEVSDDGRAHVGSSTFTVAIDRDNEGVRLTRRLDTLSANQRATIIVDGTEVGEWEPLPGTGGQWADQSVLIPASVTAGKSEITVRNEFVSAGIDFNEFRYWVDSVVGGEDVRTDELDVGPGDEALASEAAHDYEIVEQQWQGSHTYTYPPPDGQEDEVAASDALLRDLRLRISFDGERTVDAPVGEFFGSGLGETEVRSLMYAMDDAEDGSYWSWWPMPFARSAEVSLVNNSDVELTAGDASLSWARDAGNARALTGPDPSLGYFRAQSNRGETSPGDDWVFLDTVGRGKFVGVNHTMEGRITSGNIRNYLEGDERVYVDGSHTPQINGTGSEDFYEGGWYFNRNEFSNPTNGAPEMETRSFGCEYQCDAAYRLMIADAVDFNSGLRFGMEHGPTANEPAIYGSTAFWYGHPGQVDLRVTDSVDVGDTDSETAHDYSGGGEASELTSTFEGDFDTVPMTDDVRASDGAVSFTVDVDRRNEGVRLRRLSDQSVAGQAVTVQVNGESAGVWRQPLGNETHRWLHDDFEIPAELTAGSESVTVTLTPVDGAPAWSAAGYDAMSYVPAGTDRQPPGEVSDLAAAGRDTNAVDVSWSSAGDDVAVDHYEVHASTEAGFTPSDDTLVGTSSLPGFAHLNLGLEETWHYRVRAVDSSGHTGPWSDEVSATSGRTLNVEGEGLTPVDSSTDPVQAQGNCCGVSWSGGAQLWFRADAAGDTATATFSVPTSGTYDLSAVLTQAVDYGIVQLAVDGSTVGEAFDGYNDGVRVADPAALGSVQLDAGEHQLTLTMTGRNESATGFLAGLDRMSLTLA</sequence>
<name>A0A2P8E909_9ACTN</name>
<dbReference type="Gene3D" id="2.60.120.260">
    <property type="entry name" value="Galactose-binding domain-like"/>
    <property type="match status" value="1"/>
</dbReference>
<dbReference type="AlphaFoldDB" id="A0A2P8E909"/>
<keyword evidence="1" id="KW-0378">Hydrolase</keyword>